<accession>A0ABX1TSP4</accession>
<keyword evidence="2" id="KW-1185">Reference proteome</keyword>
<protein>
    <submittedName>
        <fullName evidence="1">Uncharacterized protein</fullName>
    </submittedName>
</protein>
<evidence type="ECO:0000313" key="2">
    <source>
        <dbReference type="Proteomes" id="UP000749010"/>
    </source>
</evidence>
<evidence type="ECO:0000313" key="1">
    <source>
        <dbReference type="EMBL" id="NMQ27266.1"/>
    </source>
</evidence>
<proteinExistence type="predicted"/>
<dbReference type="EMBL" id="SPMY01000016">
    <property type="protein sequence ID" value="NMQ27266.1"/>
    <property type="molecule type" value="Genomic_DNA"/>
</dbReference>
<dbReference type="Proteomes" id="UP000749010">
    <property type="component" value="Unassembled WGS sequence"/>
</dbReference>
<dbReference type="RefSeq" id="WP_169065713.1">
    <property type="nucleotide sequence ID" value="NZ_SPMY01000016.1"/>
</dbReference>
<comment type="caution">
    <text evidence="1">The sequence shown here is derived from an EMBL/GenBank/DDBJ whole genome shotgun (WGS) entry which is preliminary data.</text>
</comment>
<reference evidence="1 2" key="1">
    <citation type="submission" date="2019-03" db="EMBL/GenBank/DDBJ databases">
        <title>Metabolic reconstructions from genomes of highly enriched 'Candidatus Accumulibacter' and 'Candidatus Competibacter' bioreactor populations.</title>
        <authorList>
            <person name="Annavajhala M.K."/>
            <person name="Welles L."/>
            <person name="Abbas B."/>
            <person name="Sorokin D."/>
            <person name="Park H."/>
            <person name="Van Loosdrecht M."/>
            <person name="Chandran K."/>
        </authorList>
    </citation>
    <scope>NUCLEOTIDE SEQUENCE [LARGE SCALE GENOMIC DNA]</scope>
    <source>
        <strain evidence="1 2">SBR_S</strain>
    </source>
</reference>
<organism evidence="1 2">
    <name type="scientific">Candidatus Accumulibacter phosphatis</name>
    <dbReference type="NCBI Taxonomy" id="327160"/>
    <lineage>
        <taxon>Bacteria</taxon>
        <taxon>Pseudomonadati</taxon>
        <taxon>Pseudomonadota</taxon>
        <taxon>Betaproteobacteria</taxon>
        <taxon>Candidatus Accumulibacter</taxon>
    </lineage>
</organism>
<sequence length="60" mass="6931">MERLPFRKKIDRETSKELPIRLVGNNHASDKHAEVKAWLQAHPIHTFTRTSHGPHRPGSI</sequence>
<name>A0ABX1TSP4_9PROT</name>
<gene>
    <name evidence="1" type="ORF">E4Q23_05555</name>
</gene>